<keyword evidence="2" id="KW-0479">Metal-binding</keyword>
<dbReference type="EMBL" id="JAZGQO010000001">
    <property type="protein sequence ID" value="KAK6195925.1"/>
    <property type="molecule type" value="Genomic_DNA"/>
</dbReference>
<organism evidence="9 10">
    <name type="scientific">Patella caerulea</name>
    <name type="common">Rayed Mediterranean limpet</name>
    <dbReference type="NCBI Taxonomy" id="87958"/>
    <lineage>
        <taxon>Eukaryota</taxon>
        <taxon>Metazoa</taxon>
        <taxon>Spiralia</taxon>
        <taxon>Lophotrochozoa</taxon>
        <taxon>Mollusca</taxon>
        <taxon>Gastropoda</taxon>
        <taxon>Patellogastropoda</taxon>
        <taxon>Patelloidea</taxon>
        <taxon>Patellidae</taxon>
        <taxon>Patella</taxon>
    </lineage>
</organism>
<reference evidence="9 10" key="1">
    <citation type="submission" date="2024-01" db="EMBL/GenBank/DDBJ databases">
        <title>The genome of the rayed Mediterranean limpet Patella caerulea (Linnaeus, 1758).</title>
        <authorList>
            <person name="Anh-Thu Weber A."/>
            <person name="Halstead-Nussloch G."/>
        </authorList>
    </citation>
    <scope>NUCLEOTIDE SEQUENCE [LARGE SCALE GENOMIC DNA]</scope>
    <source>
        <strain evidence="9">AATW-2023a</strain>
        <tissue evidence="9">Whole specimen</tissue>
    </source>
</reference>
<evidence type="ECO:0000259" key="6">
    <source>
        <dbReference type="Pfam" id="PF00394"/>
    </source>
</evidence>
<dbReference type="Pfam" id="PF07731">
    <property type="entry name" value="Cu-oxidase_2"/>
    <property type="match status" value="1"/>
</dbReference>
<evidence type="ECO:0000259" key="8">
    <source>
        <dbReference type="Pfam" id="PF07732"/>
    </source>
</evidence>
<dbReference type="InterPro" id="IPR001117">
    <property type="entry name" value="Cu-oxidase_2nd"/>
</dbReference>
<dbReference type="GO" id="GO:0016491">
    <property type="term" value="F:oxidoreductase activity"/>
    <property type="evidence" value="ECO:0007669"/>
    <property type="project" value="UniProtKB-KW"/>
</dbReference>
<dbReference type="GO" id="GO:0005886">
    <property type="term" value="C:plasma membrane"/>
    <property type="evidence" value="ECO:0007669"/>
    <property type="project" value="TreeGrafter"/>
</dbReference>
<dbReference type="AlphaFoldDB" id="A0AAN8QAY7"/>
<evidence type="ECO:0000259" key="7">
    <source>
        <dbReference type="Pfam" id="PF07731"/>
    </source>
</evidence>
<dbReference type="SUPFAM" id="SSF49503">
    <property type="entry name" value="Cupredoxins"/>
    <property type="match status" value="3"/>
</dbReference>
<dbReference type="Gene3D" id="2.60.40.420">
    <property type="entry name" value="Cupredoxins - blue copper proteins"/>
    <property type="match status" value="3"/>
</dbReference>
<comment type="caution">
    <text evidence="9">The sequence shown here is derived from an EMBL/GenBank/DDBJ whole genome shotgun (WGS) entry which is preliminary data.</text>
</comment>
<accession>A0AAN8QAY7</accession>
<evidence type="ECO:0000256" key="2">
    <source>
        <dbReference type="ARBA" id="ARBA00022723"/>
    </source>
</evidence>
<dbReference type="InterPro" id="IPR002355">
    <property type="entry name" value="Cu_oxidase_Cu_BS"/>
</dbReference>
<dbReference type="InterPro" id="IPR045087">
    <property type="entry name" value="Cu-oxidase_fam"/>
</dbReference>
<dbReference type="GO" id="GO:0005507">
    <property type="term" value="F:copper ion binding"/>
    <property type="evidence" value="ECO:0007669"/>
    <property type="project" value="InterPro"/>
</dbReference>
<dbReference type="Pfam" id="PF07732">
    <property type="entry name" value="Cu-oxidase_3"/>
    <property type="match status" value="1"/>
</dbReference>
<sequence length="674" mass="76333">MTSVILFLTIISQLGLLQGAVDYPDYKDHKCTRTCEDGGEIMTCIYNFTLEYYYTLSKACYDCPRNITDCKRPHCITADGVPRSVVVVNRMLPGPGIHVCENDMIVVNVKNQLETNEGTTIHWHGIYQKGSQWMDGVPMLTQCPIPTHSTFQYRFKAANAGTHFWHAHAGVQRADGIFGHLVVRQPPSREVHFSLYDKDLVEHAVMVNDWLNQLTIDRFAEHHHSDGDNKPRLMIINGKAAFKNFTYDDEPGQIYRTSQEIFYVEPNKRYRFRVVSNGILNCPLQVSVDDHPMIVIASDGKPFDPIVVDSFNIFAGERYDFILETNKTIGNYWFRVRGLADCGADQKRGQALAIVRYTGSLEEAPAGATDYDSSARGGRLLNPWNEAGTESKIPVSELTAMVPDDDSLKEKPDKKFYLAFDFNPIDNFHFHHPDLYPMLSIVKEKHLYSPQINGISNMLPHAPPLTQFDDIPEDMFCNTDTIQKNCREEFCQCVHRLQVDLNDTVEIIMLDEGVTFNANHPTHLHGHSFRVVAIGKLNTTTSLEEVKALDEGGFIKRKLSKAVSKDSVTVPDGGYTVIRFYADNPGVWFFHCHIEFHVEIGMGLIIQVGSKDQMPRKPKGFPTCGNFEYSGLEEEKEEDTLECPESSSISLGNERYTLCGILTFVVLFFFDGYD</sequence>
<dbReference type="PANTHER" id="PTHR11709">
    <property type="entry name" value="MULTI-COPPER OXIDASE"/>
    <property type="match status" value="1"/>
</dbReference>
<comment type="similarity">
    <text evidence="1">Belongs to the multicopper oxidase family.</text>
</comment>
<feature type="signal peptide" evidence="5">
    <location>
        <begin position="1"/>
        <end position="19"/>
    </location>
</feature>
<dbReference type="FunFam" id="2.60.40.420:FF:000031">
    <property type="entry name" value="Laccase-2 isoform A"/>
    <property type="match status" value="1"/>
</dbReference>
<protein>
    <submittedName>
        <fullName evidence="9">Uncharacterized protein</fullName>
    </submittedName>
</protein>
<dbReference type="FunFam" id="2.60.40.420:FF:000045">
    <property type="entry name" value="Laccase 2"/>
    <property type="match status" value="1"/>
</dbReference>
<evidence type="ECO:0000256" key="4">
    <source>
        <dbReference type="ARBA" id="ARBA00023008"/>
    </source>
</evidence>
<keyword evidence="4" id="KW-0186">Copper</keyword>
<evidence type="ECO:0000313" key="9">
    <source>
        <dbReference type="EMBL" id="KAK6195925.1"/>
    </source>
</evidence>
<keyword evidence="10" id="KW-1185">Reference proteome</keyword>
<dbReference type="Pfam" id="PF00394">
    <property type="entry name" value="Cu-oxidase"/>
    <property type="match status" value="1"/>
</dbReference>
<name>A0AAN8QAY7_PATCE</name>
<evidence type="ECO:0000256" key="3">
    <source>
        <dbReference type="ARBA" id="ARBA00023002"/>
    </source>
</evidence>
<keyword evidence="3" id="KW-0560">Oxidoreductase</keyword>
<dbReference type="CDD" id="cd13884">
    <property type="entry name" value="CuRO_2_tcLCC_insect_like"/>
    <property type="match status" value="1"/>
</dbReference>
<evidence type="ECO:0000256" key="5">
    <source>
        <dbReference type="SAM" id="SignalP"/>
    </source>
</evidence>
<dbReference type="CDD" id="cd13858">
    <property type="entry name" value="CuRO_1_tcLCC2_insect_like"/>
    <property type="match status" value="1"/>
</dbReference>
<dbReference type="GO" id="GO:0006826">
    <property type="term" value="P:iron ion transport"/>
    <property type="evidence" value="ECO:0007669"/>
    <property type="project" value="TreeGrafter"/>
</dbReference>
<dbReference type="PROSITE" id="PS00079">
    <property type="entry name" value="MULTICOPPER_OXIDASE1"/>
    <property type="match status" value="1"/>
</dbReference>
<dbReference type="PANTHER" id="PTHR11709:SF394">
    <property type="entry name" value="FI03373P-RELATED"/>
    <property type="match status" value="1"/>
</dbReference>
<feature type="domain" description="Plastocyanin-like" evidence="7">
    <location>
        <begin position="478"/>
        <end position="609"/>
    </location>
</feature>
<proteinExistence type="inferred from homology"/>
<evidence type="ECO:0000313" key="10">
    <source>
        <dbReference type="Proteomes" id="UP001347796"/>
    </source>
</evidence>
<dbReference type="InterPro" id="IPR033138">
    <property type="entry name" value="Cu_oxidase_CS"/>
</dbReference>
<dbReference type="Proteomes" id="UP001347796">
    <property type="component" value="Unassembled WGS sequence"/>
</dbReference>
<keyword evidence="5" id="KW-0732">Signal</keyword>
<feature type="domain" description="Plastocyanin-like" evidence="6">
    <location>
        <begin position="204"/>
        <end position="360"/>
    </location>
</feature>
<evidence type="ECO:0000256" key="1">
    <source>
        <dbReference type="ARBA" id="ARBA00010609"/>
    </source>
</evidence>
<gene>
    <name evidence="9" type="ORF">SNE40_001251</name>
</gene>
<dbReference type="InterPro" id="IPR011706">
    <property type="entry name" value="Cu-oxidase_C"/>
</dbReference>
<feature type="domain" description="Plastocyanin-like" evidence="8">
    <location>
        <begin position="74"/>
        <end position="187"/>
    </location>
</feature>
<dbReference type="InterPro" id="IPR011707">
    <property type="entry name" value="Cu-oxidase-like_N"/>
</dbReference>
<dbReference type="InterPro" id="IPR008972">
    <property type="entry name" value="Cupredoxin"/>
</dbReference>
<feature type="chain" id="PRO_5043029536" evidence="5">
    <location>
        <begin position="20"/>
        <end position="674"/>
    </location>
</feature>
<dbReference type="CDD" id="cd13905">
    <property type="entry name" value="CuRO_3_tcLLC2_insect_like"/>
    <property type="match status" value="1"/>
</dbReference>
<dbReference type="PROSITE" id="PS00080">
    <property type="entry name" value="MULTICOPPER_OXIDASE2"/>
    <property type="match status" value="1"/>
</dbReference>